<dbReference type="Gene3D" id="1.10.3730.10">
    <property type="entry name" value="ProC C-terminal domain-like"/>
    <property type="match status" value="1"/>
</dbReference>
<name>A0A2H5EZ83_9RHOB</name>
<keyword evidence="2 4" id="KW-0521">NADP</keyword>
<evidence type="ECO:0000259" key="6">
    <source>
        <dbReference type="Pfam" id="PF03807"/>
    </source>
</evidence>
<dbReference type="PIRSF" id="PIRSF000193">
    <property type="entry name" value="Pyrrol-5-carb_rd"/>
    <property type="match status" value="1"/>
</dbReference>
<dbReference type="UniPathway" id="UPA00098">
    <property type="reaction ID" value="UER00361"/>
</dbReference>
<feature type="domain" description="Pyrroline-5-carboxylate reductase catalytic N-terminal" evidence="6">
    <location>
        <begin position="7"/>
        <end position="95"/>
    </location>
</feature>
<dbReference type="InterPro" id="IPR000304">
    <property type="entry name" value="Pyrroline-COOH_reductase"/>
</dbReference>
<dbReference type="InterPro" id="IPR029036">
    <property type="entry name" value="P5CR_dimer"/>
</dbReference>
<dbReference type="Gene3D" id="3.40.50.720">
    <property type="entry name" value="NAD(P)-binding Rossmann-like Domain"/>
    <property type="match status" value="1"/>
</dbReference>
<accession>A0A2H5EZ83</accession>
<dbReference type="GO" id="GO:0055129">
    <property type="term" value="P:L-proline biosynthetic process"/>
    <property type="evidence" value="ECO:0007669"/>
    <property type="project" value="UniProtKB-UniRule"/>
</dbReference>
<proteinExistence type="inferred from homology"/>
<comment type="subcellular location">
    <subcellularLocation>
        <location evidence="4">Cytoplasm</location>
    </subcellularLocation>
</comment>
<dbReference type="GO" id="GO:0005737">
    <property type="term" value="C:cytoplasm"/>
    <property type="evidence" value="ECO:0007669"/>
    <property type="project" value="UniProtKB-SubCell"/>
</dbReference>
<dbReference type="EC" id="1.5.1.2" evidence="4"/>
<evidence type="ECO:0000313" key="8">
    <source>
        <dbReference type="EMBL" id="AUH64600.1"/>
    </source>
</evidence>
<dbReference type="SUPFAM" id="SSF48179">
    <property type="entry name" value="6-phosphogluconate dehydrogenase C-terminal domain-like"/>
    <property type="match status" value="1"/>
</dbReference>
<reference evidence="8 9" key="1">
    <citation type="journal article" date="2013" name="Antonie Van Leeuwenhoek">
        <title>Paracoccus zhejiangensis sp. nov., isolated from activated sludge in wastewater-treatment system.</title>
        <authorList>
            <person name="Wu Z.G."/>
            <person name="Zhang D.F."/>
            <person name="Liu Y.L."/>
            <person name="Wang F."/>
            <person name="Jiang X."/>
            <person name="Li C."/>
            <person name="Li S.P."/>
            <person name="Hong Q."/>
            <person name="Li W.J."/>
        </authorList>
    </citation>
    <scope>NUCLEOTIDE SEQUENCE [LARGE SCALE GENOMIC DNA]</scope>
    <source>
        <strain evidence="8 9">J6</strain>
    </source>
</reference>
<feature type="domain" description="Pyrroline-5-carboxylate reductase dimerisation" evidence="7">
    <location>
        <begin position="158"/>
        <end position="260"/>
    </location>
</feature>
<dbReference type="PANTHER" id="PTHR11645:SF0">
    <property type="entry name" value="PYRROLINE-5-CARBOXYLATE REDUCTASE 3"/>
    <property type="match status" value="1"/>
</dbReference>
<organism evidence="8 9">
    <name type="scientific">Paracoccus zhejiangensis</name>
    <dbReference type="NCBI Taxonomy" id="1077935"/>
    <lineage>
        <taxon>Bacteria</taxon>
        <taxon>Pseudomonadati</taxon>
        <taxon>Pseudomonadota</taxon>
        <taxon>Alphaproteobacteria</taxon>
        <taxon>Rhodobacterales</taxon>
        <taxon>Paracoccaceae</taxon>
        <taxon>Paracoccus</taxon>
    </lineage>
</organism>
<keyword evidence="4" id="KW-0028">Amino-acid biosynthesis</keyword>
<gene>
    <name evidence="4" type="primary">proC</name>
    <name evidence="8" type="ORF">CX676_10845</name>
</gene>
<dbReference type="Pfam" id="PF03807">
    <property type="entry name" value="F420_oxidored"/>
    <property type="match status" value="1"/>
</dbReference>
<dbReference type="InterPro" id="IPR028939">
    <property type="entry name" value="P5C_Rdtase_cat_N"/>
</dbReference>
<protein>
    <recommendedName>
        <fullName evidence="4">Pyrroline-5-carboxylate reductase</fullName>
        <shortName evidence="4">P5C reductase</shortName>
        <shortName evidence="4">P5CR</shortName>
        <ecNumber evidence="4">1.5.1.2</ecNumber>
    </recommendedName>
    <alternativeName>
        <fullName evidence="4">PCA reductase</fullName>
    </alternativeName>
</protein>
<comment type="similarity">
    <text evidence="1 4">Belongs to the pyrroline-5-carboxylate reductase family.</text>
</comment>
<keyword evidence="4" id="KW-0641">Proline biosynthesis</keyword>
<comment type="catalytic activity">
    <reaction evidence="4">
        <text>L-proline + NADP(+) = (S)-1-pyrroline-5-carboxylate + NADPH + 2 H(+)</text>
        <dbReference type="Rhea" id="RHEA:14109"/>
        <dbReference type="ChEBI" id="CHEBI:15378"/>
        <dbReference type="ChEBI" id="CHEBI:17388"/>
        <dbReference type="ChEBI" id="CHEBI:57783"/>
        <dbReference type="ChEBI" id="CHEBI:58349"/>
        <dbReference type="ChEBI" id="CHEBI:60039"/>
        <dbReference type="EC" id="1.5.1.2"/>
    </reaction>
</comment>
<dbReference type="GO" id="GO:0004735">
    <property type="term" value="F:pyrroline-5-carboxylate reductase activity"/>
    <property type="evidence" value="ECO:0007669"/>
    <property type="project" value="UniProtKB-UniRule"/>
</dbReference>
<keyword evidence="9" id="KW-1185">Reference proteome</keyword>
<comment type="function">
    <text evidence="4">Catalyzes the reduction of 1-pyrroline-5-carboxylate (PCA) to L-proline.</text>
</comment>
<dbReference type="InterPro" id="IPR008927">
    <property type="entry name" value="6-PGluconate_DH-like_C_sf"/>
</dbReference>
<feature type="binding site" evidence="5">
    <location>
        <begin position="10"/>
        <end position="16"/>
    </location>
    <ligand>
        <name>NADP(+)</name>
        <dbReference type="ChEBI" id="CHEBI:58349"/>
    </ligand>
</feature>
<evidence type="ECO:0000256" key="4">
    <source>
        <dbReference type="HAMAP-Rule" id="MF_01925"/>
    </source>
</evidence>
<dbReference type="InterPro" id="IPR036291">
    <property type="entry name" value="NAD(P)-bd_dom_sf"/>
</dbReference>
<sequence>MQAEFSIGIIGGSGMLGRAIALALLRSGWPETRLWIANRSGSRAGFEDHTEVTLTADTQALADACDLVLLSVPPALVGDLGIHAPDRLIVSVMAGVPAARLSELTGARRVVRAMSSPAAELGLAYSPWFTTPEVTDADRARVTALFTACGLTDRVETEAQVEIFTAMTGPVPGFVAYFAECMADYAMGQGVAPDVADRATRQLFLAAGQMMATGADRPGDHVQAMVDYDGTTAAGLRVMRNSGIAAGVVAGLDAAIAKTRSIGS</sequence>
<dbReference type="AlphaFoldDB" id="A0A2H5EZ83"/>
<evidence type="ECO:0000259" key="7">
    <source>
        <dbReference type="Pfam" id="PF14748"/>
    </source>
</evidence>
<keyword evidence="3 4" id="KW-0560">Oxidoreductase</keyword>
<dbReference type="Proteomes" id="UP000234530">
    <property type="component" value="Chromosome"/>
</dbReference>
<evidence type="ECO:0000256" key="5">
    <source>
        <dbReference type="PIRSR" id="PIRSR000193-1"/>
    </source>
</evidence>
<comment type="catalytic activity">
    <reaction evidence="4">
        <text>L-proline + NAD(+) = (S)-1-pyrroline-5-carboxylate + NADH + 2 H(+)</text>
        <dbReference type="Rhea" id="RHEA:14105"/>
        <dbReference type="ChEBI" id="CHEBI:15378"/>
        <dbReference type="ChEBI" id="CHEBI:17388"/>
        <dbReference type="ChEBI" id="CHEBI:57540"/>
        <dbReference type="ChEBI" id="CHEBI:57945"/>
        <dbReference type="ChEBI" id="CHEBI:60039"/>
        <dbReference type="EC" id="1.5.1.2"/>
    </reaction>
</comment>
<dbReference type="KEGG" id="pzh:CX676_10845"/>
<dbReference type="OrthoDB" id="8418678at2"/>
<evidence type="ECO:0000256" key="2">
    <source>
        <dbReference type="ARBA" id="ARBA00022857"/>
    </source>
</evidence>
<dbReference type="RefSeq" id="WP_101752629.1">
    <property type="nucleotide sequence ID" value="NZ_CP025430.1"/>
</dbReference>
<keyword evidence="4" id="KW-0963">Cytoplasm</keyword>
<dbReference type="Pfam" id="PF14748">
    <property type="entry name" value="P5CR_dimer"/>
    <property type="match status" value="1"/>
</dbReference>
<dbReference type="HAMAP" id="MF_01925">
    <property type="entry name" value="P5C_reductase"/>
    <property type="match status" value="1"/>
</dbReference>
<dbReference type="SUPFAM" id="SSF51735">
    <property type="entry name" value="NAD(P)-binding Rossmann-fold domains"/>
    <property type="match status" value="1"/>
</dbReference>
<dbReference type="EMBL" id="CP025430">
    <property type="protein sequence ID" value="AUH64600.1"/>
    <property type="molecule type" value="Genomic_DNA"/>
</dbReference>
<dbReference type="PANTHER" id="PTHR11645">
    <property type="entry name" value="PYRROLINE-5-CARBOXYLATE REDUCTASE"/>
    <property type="match status" value="1"/>
</dbReference>
<comment type="pathway">
    <text evidence="4">Amino-acid biosynthesis; L-proline biosynthesis; L-proline from L-glutamate 5-semialdehyde: step 1/1.</text>
</comment>
<evidence type="ECO:0000256" key="1">
    <source>
        <dbReference type="ARBA" id="ARBA00005525"/>
    </source>
</evidence>
<evidence type="ECO:0000313" key="9">
    <source>
        <dbReference type="Proteomes" id="UP000234530"/>
    </source>
</evidence>
<evidence type="ECO:0000256" key="3">
    <source>
        <dbReference type="ARBA" id="ARBA00023002"/>
    </source>
</evidence>